<dbReference type="FunFam" id="3.30.360.10:FF:000008">
    <property type="entry name" value="Alpha-aminoadipic semialdehyde synthase, mitochondrial"/>
    <property type="match status" value="1"/>
</dbReference>
<gene>
    <name evidence="13" type="ORF">PBRASI_LOCUS8391</name>
</gene>
<evidence type="ECO:0000256" key="4">
    <source>
        <dbReference type="ARBA" id="ARBA00023154"/>
    </source>
</evidence>
<dbReference type="AlphaFoldDB" id="A0A9N9CXG5"/>
<dbReference type="EMBL" id="CAJVPI010001488">
    <property type="protein sequence ID" value="CAG8615163.1"/>
    <property type="molecule type" value="Genomic_DNA"/>
</dbReference>
<dbReference type="GO" id="GO:0019878">
    <property type="term" value="P:lysine biosynthetic process via aminoadipic acid"/>
    <property type="evidence" value="ECO:0007669"/>
    <property type="project" value="TreeGrafter"/>
</dbReference>
<evidence type="ECO:0000259" key="11">
    <source>
        <dbReference type="Pfam" id="PF03435"/>
    </source>
</evidence>
<keyword evidence="4" id="KW-0457">Lysine biosynthesis</keyword>
<accession>A0A9N9CXG5</accession>
<evidence type="ECO:0000256" key="10">
    <source>
        <dbReference type="ARBA" id="ARBA00083134"/>
    </source>
</evidence>
<dbReference type="PANTHER" id="PTHR11133">
    <property type="entry name" value="SACCHAROPINE DEHYDROGENASE"/>
    <property type="match status" value="1"/>
</dbReference>
<reference evidence="13" key="1">
    <citation type="submission" date="2021-06" db="EMBL/GenBank/DDBJ databases">
        <authorList>
            <person name="Kallberg Y."/>
            <person name="Tangrot J."/>
            <person name="Rosling A."/>
        </authorList>
    </citation>
    <scope>NUCLEOTIDE SEQUENCE</scope>
    <source>
        <strain evidence="13">BR232B</strain>
    </source>
</reference>
<dbReference type="FunFam" id="3.40.50.720:FF:000072">
    <property type="entry name" value="Saccharopine dehydrogenase [NADP(+), L-glutamate-forming]"/>
    <property type="match status" value="1"/>
</dbReference>
<name>A0A9N9CXG5_9GLOM</name>
<evidence type="ECO:0000256" key="6">
    <source>
        <dbReference type="ARBA" id="ARBA00051869"/>
    </source>
</evidence>
<proteinExistence type="inferred from homology"/>
<dbReference type="InterPro" id="IPR051168">
    <property type="entry name" value="AASS"/>
</dbReference>
<dbReference type="FunFam" id="1.10.1870.10:FF:000002">
    <property type="entry name" value="Saccharopine dehydrogenase Lys9"/>
    <property type="match status" value="1"/>
</dbReference>
<dbReference type="InterPro" id="IPR036291">
    <property type="entry name" value="NAD(P)-bd_dom_sf"/>
</dbReference>
<dbReference type="InterPro" id="IPR032095">
    <property type="entry name" value="Sacchrp_dh-like_C"/>
</dbReference>
<comment type="similarity">
    <text evidence="5">Belongs to the saccharopine dehydrogenase family.</text>
</comment>
<dbReference type="Gene3D" id="3.30.360.10">
    <property type="entry name" value="Dihydrodipicolinate Reductase, domain 2"/>
    <property type="match status" value="1"/>
</dbReference>
<dbReference type="InterPro" id="IPR005097">
    <property type="entry name" value="Sacchrp_dh_NADP-bd"/>
</dbReference>
<dbReference type="Gene3D" id="3.40.50.720">
    <property type="entry name" value="NAD(P)-binding Rossmann-like Domain"/>
    <property type="match status" value="1"/>
</dbReference>
<evidence type="ECO:0000256" key="5">
    <source>
        <dbReference type="ARBA" id="ARBA00038048"/>
    </source>
</evidence>
<evidence type="ECO:0000256" key="3">
    <source>
        <dbReference type="ARBA" id="ARBA00023002"/>
    </source>
</evidence>
<evidence type="ECO:0000256" key="7">
    <source>
        <dbReference type="ARBA" id="ARBA00060549"/>
    </source>
</evidence>
<dbReference type="Gene3D" id="1.10.1870.10">
    <property type="entry name" value="Domain 3, Saccharopine reductase"/>
    <property type="match status" value="1"/>
</dbReference>
<dbReference type="Pfam" id="PF03435">
    <property type="entry name" value="Sacchrp_dh_NADP"/>
    <property type="match status" value="1"/>
</dbReference>
<keyword evidence="1" id="KW-0028">Amino-acid biosynthesis</keyword>
<feature type="domain" description="Saccharopine dehydrogenase-like C-terminal" evidence="12">
    <location>
        <begin position="126"/>
        <end position="442"/>
    </location>
</feature>
<dbReference type="SUPFAM" id="SSF51735">
    <property type="entry name" value="NAD(P)-binding Rossmann-fold domains"/>
    <property type="match status" value="1"/>
</dbReference>
<evidence type="ECO:0000256" key="1">
    <source>
        <dbReference type="ARBA" id="ARBA00022605"/>
    </source>
</evidence>
<sequence length="449" mass="49519">MTSEKKILLLGSGFVAGPAVEYILRRPENHITIACRRLEHAKALSSKYERATPISLDVFNEVELDQEVSKHDLVISLIPYTHHPTVIKSALKYKKNVITTSYVSDAIKAFDDEAKKAGIIIMNEIGLDPGIDHLYAVKTINEVHKAGGKILSFISYCGGLPAPENSNNPLGYKFSWSSRGVLLALRNSAKFYQDGKIAEISDHELMTSAKPYYIYPGFAFVAYANRDSTPFKEKYHIPEAQTVLRGTLRYQGFPEFVKVLVDIGLLDGTQKDYLQPGALAISWANVLAKILDVSSSDESVLCSAILSKTNISNDEATRILQGMKWIGLFSNTPVHLRGTLLDTLCATLEEKMQYGPGERDMVILQHKFGIEWKDGTKETRTSTLLEFGDPNGSSAMARTVGTPCGIATQLVLDGVLNQKGVVAPYSEDVNKPIMEALEKEGIKCVEEIL</sequence>
<comment type="caution">
    <text evidence="13">The sequence shown here is derived from an EMBL/GenBank/DDBJ whole genome shotgun (WGS) entry which is preliminary data.</text>
</comment>
<evidence type="ECO:0000256" key="8">
    <source>
        <dbReference type="ARBA" id="ARBA00066976"/>
    </source>
</evidence>
<dbReference type="SUPFAM" id="SSF55347">
    <property type="entry name" value="Glyceraldehyde-3-phosphate dehydrogenase-like, C-terminal domain"/>
    <property type="match status" value="1"/>
</dbReference>
<dbReference type="Proteomes" id="UP000789739">
    <property type="component" value="Unassembled WGS sequence"/>
</dbReference>
<dbReference type="GO" id="GO:0004755">
    <property type="term" value="F:saccharopine dehydrogenase (NADP+, L-glutamate-forming) activity"/>
    <property type="evidence" value="ECO:0007669"/>
    <property type="project" value="UniProtKB-EC"/>
</dbReference>
<protein>
    <recommendedName>
        <fullName evidence="9">Saccharopine dehydrogenase [NADP(+), L-glutamate-forming]</fullName>
        <ecNumber evidence="8">1.5.1.10</ecNumber>
    </recommendedName>
    <alternativeName>
        <fullName evidence="10">Saccharopine reductase</fullName>
    </alternativeName>
</protein>
<dbReference type="OrthoDB" id="10059875at2759"/>
<organism evidence="13 14">
    <name type="scientific">Paraglomus brasilianum</name>
    <dbReference type="NCBI Taxonomy" id="144538"/>
    <lineage>
        <taxon>Eukaryota</taxon>
        <taxon>Fungi</taxon>
        <taxon>Fungi incertae sedis</taxon>
        <taxon>Mucoromycota</taxon>
        <taxon>Glomeromycotina</taxon>
        <taxon>Glomeromycetes</taxon>
        <taxon>Paraglomerales</taxon>
        <taxon>Paraglomeraceae</taxon>
        <taxon>Paraglomus</taxon>
    </lineage>
</organism>
<evidence type="ECO:0000256" key="2">
    <source>
        <dbReference type="ARBA" id="ARBA00022857"/>
    </source>
</evidence>
<dbReference type="PANTHER" id="PTHR11133:SF22">
    <property type="entry name" value="ALPHA-AMINOADIPIC SEMIALDEHYDE SYNTHASE, MITOCHONDRIAL"/>
    <property type="match status" value="1"/>
</dbReference>
<dbReference type="Pfam" id="PF16653">
    <property type="entry name" value="Sacchrp_dh_C"/>
    <property type="match status" value="1"/>
</dbReference>
<keyword evidence="2" id="KW-0521">NADP</keyword>
<feature type="domain" description="Saccharopine dehydrogenase NADP binding" evidence="11">
    <location>
        <begin position="7"/>
        <end position="122"/>
    </location>
</feature>
<dbReference type="GO" id="GO:0005737">
    <property type="term" value="C:cytoplasm"/>
    <property type="evidence" value="ECO:0007669"/>
    <property type="project" value="TreeGrafter"/>
</dbReference>
<keyword evidence="14" id="KW-1185">Reference proteome</keyword>
<comment type="pathway">
    <text evidence="7">Amino-acid biosynthesis; L-lysine biosynthesis via AAA pathway; L-lysine from L-alpha-aminoadipate (fungal route): step 2/3.</text>
</comment>
<evidence type="ECO:0000313" key="14">
    <source>
        <dbReference type="Proteomes" id="UP000789739"/>
    </source>
</evidence>
<evidence type="ECO:0000313" key="13">
    <source>
        <dbReference type="EMBL" id="CAG8615163.1"/>
    </source>
</evidence>
<evidence type="ECO:0000256" key="9">
    <source>
        <dbReference type="ARBA" id="ARBA00067598"/>
    </source>
</evidence>
<evidence type="ECO:0000259" key="12">
    <source>
        <dbReference type="Pfam" id="PF16653"/>
    </source>
</evidence>
<keyword evidence="3" id="KW-0560">Oxidoreductase</keyword>
<comment type="catalytic activity">
    <reaction evidence="6">
        <text>L-saccharopine + NADP(+) + H2O = (S)-2-amino-6-oxohexanoate + L-glutamate + NADPH + H(+)</text>
        <dbReference type="Rhea" id="RHEA:10020"/>
        <dbReference type="ChEBI" id="CHEBI:15377"/>
        <dbReference type="ChEBI" id="CHEBI:15378"/>
        <dbReference type="ChEBI" id="CHEBI:29985"/>
        <dbReference type="ChEBI" id="CHEBI:57783"/>
        <dbReference type="ChEBI" id="CHEBI:57951"/>
        <dbReference type="ChEBI" id="CHEBI:58321"/>
        <dbReference type="ChEBI" id="CHEBI:58349"/>
        <dbReference type="EC" id="1.5.1.10"/>
    </reaction>
</comment>
<dbReference type="EC" id="1.5.1.10" evidence="8"/>